<feature type="non-terminal residue" evidence="1">
    <location>
        <position position="54"/>
    </location>
</feature>
<organism evidence="1 2">
    <name type="scientific">Halocaridina rubra</name>
    <name type="common">Hawaiian red shrimp</name>
    <dbReference type="NCBI Taxonomy" id="373956"/>
    <lineage>
        <taxon>Eukaryota</taxon>
        <taxon>Metazoa</taxon>
        <taxon>Ecdysozoa</taxon>
        <taxon>Arthropoda</taxon>
        <taxon>Crustacea</taxon>
        <taxon>Multicrustacea</taxon>
        <taxon>Malacostraca</taxon>
        <taxon>Eumalacostraca</taxon>
        <taxon>Eucarida</taxon>
        <taxon>Decapoda</taxon>
        <taxon>Pleocyemata</taxon>
        <taxon>Caridea</taxon>
        <taxon>Atyoidea</taxon>
        <taxon>Atyidae</taxon>
        <taxon>Halocaridina</taxon>
    </lineage>
</organism>
<proteinExistence type="predicted"/>
<reference evidence="1 2" key="1">
    <citation type="submission" date="2023-11" db="EMBL/GenBank/DDBJ databases">
        <title>Halocaridina rubra genome assembly.</title>
        <authorList>
            <person name="Smith C."/>
        </authorList>
    </citation>
    <scope>NUCLEOTIDE SEQUENCE [LARGE SCALE GENOMIC DNA]</scope>
    <source>
        <strain evidence="1">EP-1</strain>
        <tissue evidence="1">Whole</tissue>
    </source>
</reference>
<gene>
    <name evidence="1" type="ORF">SK128_019539</name>
</gene>
<keyword evidence="2" id="KW-1185">Reference proteome</keyword>
<evidence type="ECO:0000313" key="1">
    <source>
        <dbReference type="EMBL" id="KAK7002157.1"/>
    </source>
</evidence>
<name>A0AAN8ZS75_HALRR</name>
<comment type="caution">
    <text evidence="1">The sequence shown here is derived from an EMBL/GenBank/DDBJ whole genome shotgun (WGS) entry which is preliminary data.</text>
</comment>
<dbReference type="Proteomes" id="UP001381693">
    <property type="component" value="Unassembled WGS sequence"/>
</dbReference>
<dbReference type="EMBL" id="JAXCGZ010023859">
    <property type="protein sequence ID" value="KAK7002157.1"/>
    <property type="molecule type" value="Genomic_DNA"/>
</dbReference>
<accession>A0AAN8ZS75</accession>
<evidence type="ECO:0000313" key="2">
    <source>
        <dbReference type="Proteomes" id="UP001381693"/>
    </source>
</evidence>
<sequence>LPLPFTTSPSNEKDIVLSDFRDVLVLKTDLQAVLIKKMVGCLMNINLKDDAVPI</sequence>
<protein>
    <submittedName>
        <fullName evidence="1">Uncharacterized protein</fullName>
    </submittedName>
</protein>
<dbReference type="AlphaFoldDB" id="A0AAN8ZS75"/>
<feature type="non-terminal residue" evidence="1">
    <location>
        <position position="1"/>
    </location>
</feature>